<reference evidence="2" key="1">
    <citation type="submission" date="2024-01" db="EMBL/GenBank/DDBJ databases">
        <authorList>
            <person name="Webb A."/>
        </authorList>
    </citation>
    <scope>NUCLEOTIDE SEQUENCE</scope>
    <source>
        <strain evidence="2">Pm1</strain>
    </source>
</reference>
<accession>A0AAV1TE17</accession>
<dbReference type="AlphaFoldDB" id="A0AAV1TE17"/>
<feature type="compositionally biased region" description="Basic and acidic residues" evidence="1">
    <location>
        <begin position="411"/>
        <end position="429"/>
    </location>
</feature>
<protein>
    <submittedName>
        <fullName evidence="2">Uncharacterized protein</fullName>
    </submittedName>
</protein>
<feature type="compositionally biased region" description="Polar residues" evidence="1">
    <location>
        <begin position="84"/>
        <end position="93"/>
    </location>
</feature>
<comment type="caution">
    <text evidence="2">The sequence shown here is derived from an EMBL/GenBank/DDBJ whole genome shotgun (WGS) entry which is preliminary data.</text>
</comment>
<feature type="region of interest" description="Disordered" evidence="1">
    <location>
        <begin position="355"/>
        <end position="380"/>
    </location>
</feature>
<dbReference type="Proteomes" id="UP001162060">
    <property type="component" value="Unassembled WGS sequence"/>
</dbReference>
<feature type="region of interest" description="Disordered" evidence="1">
    <location>
        <begin position="1"/>
        <end position="175"/>
    </location>
</feature>
<dbReference type="EMBL" id="CAKLBY020000047">
    <property type="protein sequence ID" value="CAK7917953.1"/>
    <property type="molecule type" value="Genomic_DNA"/>
</dbReference>
<feature type="compositionally biased region" description="Low complexity" evidence="1">
    <location>
        <begin position="124"/>
        <end position="140"/>
    </location>
</feature>
<evidence type="ECO:0000256" key="1">
    <source>
        <dbReference type="SAM" id="MobiDB-lite"/>
    </source>
</evidence>
<proteinExistence type="predicted"/>
<feature type="region of interest" description="Disordered" evidence="1">
    <location>
        <begin position="397"/>
        <end position="455"/>
    </location>
</feature>
<feature type="region of interest" description="Disordered" evidence="1">
    <location>
        <begin position="297"/>
        <end position="333"/>
    </location>
</feature>
<evidence type="ECO:0000313" key="3">
    <source>
        <dbReference type="Proteomes" id="UP001162060"/>
    </source>
</evidence>
<sequence length="455" mass="50860">MVRVPGSSEASGFHRESTGEDVKMKQEPGIEVSATEGSTQTRRSTRSSDHQSFGRGSDEMKMKEEDREINLEGKPQPPPRVLSGATTDRSFQSDLLDENSMMKTKSAKAKPYALVDRSPDLKPRSTIARSTTSERSTTRSMGSDVKDRQIGRTVQPKIGVKEEYDETPDKIAIPKTEYNPMKIASREKETTGEARERAKWHYYYGHLKTLLKTDPVFKILRPKLIDPLDKPISVPPPGTNRVDEINLILQMLDDMGVCPNAFDGDELLSCSLERLKNAANEFVEIMIVLVSKANTPEDKIGTPSGSLRKHPAGSPRYASDDSESESDGSISICRMSLGPSGGTFLKDKIGQANTDAFKGQARSDMPRRSAGTRTGLDDQEEGDLSRYFNSAMKEYEADQRTAQRMNRQPNRHPDRRTFLQPSHESHDMPDVEMESVESDTYQQIHHGAEYDPDDL</sequence>
<gene>
    <name evidence="2" type="ORF">PM001_LOCUS5695</name>
</gene>
<feature type="compositionally biased region" description="Basic and acidic residues" evidence="1">
    <location>
        <begin position="56"/>
        <end position="71"/>
    </location>
</feature>
<feature type="compositionally biased region" description="Basic and acidic residues" evidence="1">
    <location>
        <begin position="12"/>
        <end position="28"/>
    </location>
</feature>
<organism evidence="2 3">
    <name type="scientific">Peronospora matthiolae</name>
    <dbReference type="NCBI Taxonomy" id="2874970"/>
    <lineage>
        <taxon>Eukaryota</taxon>
        <taxon>Sar</taxon>
        <taxon>Stramenopiles</taxon>
        <taxon>Oomycota</taxon>
        <taxon>Peronosporomycetes</taxon>
        <taxon>Peronosporales</taxon>
        <taxon>Peronosporaceae</taxon>
        <taxon>Peronospora</taxon>
    </lineage>
</organism>
<name>A0AAV1TE17_9STRA</name>
<evidence type="ECO:0000313" key="2">
    <source>
        <dbReference type="EMBL" id="CAK7917953.1"/>
    </source>
</evidence>